<organism evidence="12 13">
    <name type="scientific">Desulfamplus magnetovallimortis</name>
    <dbReference type="NCBI Taxonomy" id="1246637"/>
    <lineage>
        <taxon>Bacteria</taxon>
        <taxon>Pseudomonadati</taxon>
        <taxon>Thermodesulfobacteriota</taxon>
        <taxon>Desulfobacteria</taxon>
        <taxon>Desulfobacterales</taxon>
        <taxon>Desulfobacteraceae</taxon>
        <taxon>Desulfamplus</taxon>
    </lineage>
</organism>
<feature type="domain" description="TonB C-terminal" evidence="11">
    <location>
        <begin position="265"/>
        <end position="356"/>
    </location>
</feature>
<dbReference type="PRINTS" id="PR01374">
    <property type="entry name" value="TONBPROTEIN"/>
</dbReference>
<evidence type="ECO:0000313" key="13">
    <source>
        <dbReference type="Proteomes" id="UP000191931"/>
    </source>
</evidence>
<dbReference type="GO" id="GO:0030288">
    <property type="term" value="C:outer membrane-bounded periplasmic space"/>
    <property type="evidence" value="ECO:0007669"/>
    <property type="project" value="InterPro"/>
</dbReference>
<dbReference type="STRING" id="1246637.MTBBW1_1940022"/>
<keyword evidence="5" id="KW-0997">Cell inner membrane</keyword>
<evidence type="ECO:0000256" key="8">
    <source>
        <dbReference type="ARBA" id="ARBA00022989"/>
    </source>
</evidence>
<dbReference type="PANTHER" id="PTHR33446">
    <property type="entry name" value="PROTEIN TONB-RELATED"/>
    <property type="match status" value="1"/>
</dbReference>
<dbReference type="Gene3D" id="3.30.1150.10">
    <property type="match status" value="1"/>
</dbReference>
<dbReference type="GO" id="GO:0005886">
    <property type="term" value="C:plasma membrane"/>
    <property type="evidence" value="ECO:0007669"/>
    <property type="project" value="UniProtKB-SubCell"/>
</dbReference>
<proteinExistence type="inferred from homology"/>
<dbReference type="RefSeq" id="WP_080806801.1">
    <property type="nucleotide sequence ID" value="NZ_LT828555.1"/>
</dbReference>
<evidence type="ECO:0000259" key="11">
    <source>
        <dbReference type="PROSITE" id="PS52015"/>
    </source>
</evidence>
<dbReference type="EMBL" id="FWEV01000106">
    <property type="protein sequence ID" value="SLM29695.1"/>
    <property type="molecule type" value="Genomic_DNA"/>
</dbReference>
<keyword evidence="3" id="KW-0813">Transport</keyword>
<dbReference type="AlphaFoldDB" id="A0A1W1HBC7"/>
<evidence type="ECO:0000256" key="2">
    <source>
        <dbReference type="ARBA" id="ARBA00006555"/>
    </source>
</evidence>
<protein>
    <submittedName>
        <fullName evidence="12">TonB-like protein (Modular protein)</fullName>
    </submittedName>
</protein>
<feature type="transmembrane region" description="Helical" evidence="10">
    <location>
        <begin position="107"/>
        <end position="128"/>
    </location>
</feature>
<evidence type="ECO:0000256" key="5">
    <source>
        <dbReference type="ARBA" id="ARBA00022519"/>
    </source>
</evidence>
<dbReference type="InterPro" id="IPR037682">
    <property type="entry name" value="TonB_C"/>
</dbReference>
<evidence type="ECO:0000313" key="12">
    <source>
        <dbReference type="EMBL" id="SLM29695.1"/>
    </source>
</evidence>
<evidence type="ECO:0000256" key="6">
    <source>
        <dbReference type="ARBA" id="ARBA00022692"/>
    </source>
</evidence>
<comment type="subcellular location">
    <subcellularLocation>
        <location evidence="1">Cell inner membrane</location>
        <topology evidence="1">Single-pass membrane protein</topology>
        <orientation evidence="1">Periplasmic side</orientation>
    </subcellularLocation>
</comment>
<dbReference type="GO" id="GO:0055085">
    <property type="term" value="P:transmembrane transport"/>
    <property type="evidence" value="ECO:0007669"/>
    <property type="project" value="InterPro"/>
</dbReference>
<dbReference type="SUPFAM" id="SSF74653">
    <property type="entry name" value="TolA/TonB C-terminal domain"/>
    <property type="match status" value="1"/>
</dbReference>
<evidence type="ECO:0000256" key="1">
    <source>
        <dbReference type="ARBA" id="ARBA00004383"/>
    </source>
</evidence>
<keyword evidence="13" id="KW-1185">Reference proteome</keyword>
<keyword evidence="8 10" id="KW-1133">Transmembrane helix</keyword>
<evidence type="ECO:0000256" key="7">
    <source>
        <dbReference type="ARBA" id="ARBA00022927"/>
    </source>
</evidence>
<evidence type="ECO:0000256" key="10">
    <source>
        <dbReference type="SAM" id="Phobius"/>
    </source>
</evidence>
<dbReference type="Pfam" id="PF03544">
    <property type="entry name" value="TonB_C"/>
    <property type="match status" value="1"/>
</dbReference>
<sequence length="356" mass="39167">MTFVNFNTDSDSVVVLSNVDSTALSHVDSTALSHVDSTALSNVDSTALSNVDSTALSNVDSTDLSHVDSTDLSHVDSTALAYVDSAACHTFSPKGGMQSNYSVSATYAIWILSIIFAALLNITLFGLMPELIKQMPGKKELSDSFSSDIFQVVRIKQSEYLPEKKEIKRVEPEVVKPRKLPPEKVKKPEPPRTIKVKQRLPFELNPSLPSFSNSLAMPPLEHFSMDMDAPVVVEPQSLPEPDFVPSQSLPSLEIPPLKSQYGMGELDAPLTPLVKTPPVYPMRAMRRGIEGAVRIRFKVDTQGRVNEPEIVEANPAKIFDASVLKCVMQWRFKPGTVQGVAVNTLVETTIRFQLEK</sequence>
<dbReference type="NCBIfam" id="TIGR01352">
    <property type="entry name" value="tonB_Cterm"/>
    <property type="match status" value="1"/>
</dbReference>
<dbReference type="GO" id="GO:0031992">
    <property type="term" value="F:energy transducer activity"/>
    <property type="evidence" value="ECO:0007669"/>
    <property type="project" value="InterPro"/>
</dbReference>
<evidence type="ECO:0000256" key="3">
    <source>
        <dbReference type="ARBA" id="ARBA00022448"/>
    </source>
</evidence>
<name>A0A1W1HBC7_9BACT</name>
<accession>A0A1W1HBC7</accession>
<keyword evidence="9 10" id="KW-0472">Membrane</keyword>
<dbReference type="InterPro" id="IPR051045">
    <property type="entry name" value="TonB-dependent_transducer"/>
</dbReference>
<dbReference type="PROSITE" id="PS52015">
    <property type="entry name" value="TONB_CTD"/>
    <property type="match status" value="1"/>
</dbReference>
<comment type="similarity">
    <text evidence="2">Belongs to the TonB family.</text>
</comment>
<keyword evidence="4" id="KW-1003">Cell membrane</keyword>
<gene>
    <name evidence="12" type="ORF">MTBBW1_1940022</name>
</gene>
<dbReference type="GO" id="GO:0015031">
    <property type="term" value="P:protein transport"/>
    <property type="evidence" value="ECO:0007669"/>
    <property type="project" value="UniProtKB-KW"/>
</dbReference>
<keyword evidence="7" id="KW-0653">Protein transport</keyword>
<dbReference type="InterPro" id="IPR003538">
    <property type="entry name" value="TonB"/>
</dbReference>
<evidence type="ECO:0000256" key="9">
    <source>
        <dbReference type="ARBA" id="ARBA00023136"/>
    </source>
</evidence>
<keyword evidence="6 10" id="KW-0812">Transmembrane</keyword>
<dbReference type="GO" id="GO:0015891">
    <property type="term" value="P:siderophore transport"/>
    <property type="evidence" value="ECO:0007669"/>
    <property type="project" value="InterPro"/>
</dbReference>
<evidence type="ECO:0000256" key="4">
    <source>
        <dbReference type="ARBA" id="ARBA00022475"/>
    </source>
</evidence>
<dbReference type="InterPro" id="IPR006260">
    <property type="entry name" value="TonB/TolA_C"/>
</dbReference>
<reference evidence="12 13" key="1">
    <citation type="submission" date="2017-03" db="EMBL/GenBank/DDBJ databases">
        <authorList>
            <person name="Afonso C.L."/>
            <person name="Miller P.J."/>
            <person name="Scott M.A."/>
            <person name="Spackman E."/>
            <person name="Goraichik I."/>
            <person name="Dimitrov K.M."/>
            <person name="Suarez D.L."/>
            <person name="Swayne D.E."/>
        </authorList>
    </citation>
    <scope>NUCLEOTIDE SEQUENCE [LARGE SCALE GENOMIC DNA]</scope>
    <source>
        <strain evidence="12">PRJEB14757</strain>
    </source>
</reference>
<dbReference type="Proteomes" id="UP000191931">
    <property type="component" value="Unassembled WGS sequence"/>
</dbReference>